<keyword evidence="5" id="KW-1185">Reference proteome</keyword>
<keyword evidence="1" id="KW-0472">Membrane</keyword>
<gene>
    <name evidence="4" type="ORF">HH216_16170</name>
</gene>
<dbReference type="AlphaFoldDB" id="A0A7L5DQD0"/>
<keyword evidence="1" id="KW-0812">Transmembrane</keyword>
<proteinExistence type="predicted"/>
<dbReference type="PANTHER" id="PTHR30273">
    <property type="entry name" value="PERIPLASMIC SIGNAL SENSOR AND SIGMA FACTOR ACTIVATOR FECR-RELATED"/>
    <property type="match status" value="1"/>
</dbReference>
<feature type="transmembrane region" description="Helical" evidence="1">
    <location>
        <begin position="89"/>
        <end position="107"/>
    </location>
</feature>
<evidence type="ECO:0000256" key="1">
    <source>
        <dbReference type="SAM" id="Phobius"/>
    </source>
</evidence>
<name>A0A7L5DQD0_9BACT</name>
<evidence type="ECO:0000259" key="3">
    <source>
        <dbReference type="Pfam" id="PF16344"/>
    </source>
</evidence>
<evidence type="ECO:0000313" key="5">
    <source>
        <dbReference type="Proteomes" id="UP000501128"/>
    </source>
</evidence>
<dbReference type="Pfam" id="PF04773">
    <property type="entry name" value="FecR"/>
    <property type="match status" value="1"/>
</dbReference>
<dbReference type="PIRSF" id="PIRSF018266">
    <property type="entry name" value="FecR"/>
    <property type="match status" value="1"/>
</dbReference>
<dbReference type="EMBL" id="CP051677">
    <property type="protein sequence ID" value="QJD79782.1"/>
    <property type="molecule type" value="Genomic_DNA"/>
</dbReference>
<protein>
    <submittedName>
        <fullName evidence="4">DUF4974 domain-containing protein</fullName>
    </submittedName>
</protein>
<evidence type="ECO:0000313" key="4">
    <source>
        <dbReference type="EMBL" id="QJD79782.1"/>
    </source>
</evidence>
<dbReference type="Pfam" id="PF16344">
    <property type="entry name" value="FecR_C"/>
    <property type="match status" value="1"/>
</dbReference>
<sequence length="356" mass="38938">MEQSTQQLLDKFWAGTATDAEKRQLVDALDAPNADWQADLRRSFDQHDPTTAPLTAGQSARVLLRLHRQIQGEQAAQPRLSVWRTPMRWAAAAVVLLVAGLSVWLYTRPAQPEPTLAQHKSSSTWQLTHRTNTTTAAQRVNMADGSTLTLQPGSSVSYYEPFGKSSRDISMSGDVLYAVAKDPAHPFTVLAEGITTTALGTQFRVQTVAHHRVSVRLLEGRVVVRATPASGLTMADTYLTPGQELNVDTQSARLSVSSFRNVAPVSKAPLQPAGPPVWVERPALVFAKEPLETVLNRVSQRYNVPIDFDPADVQGLSFSGSFADSDSLRVVLKAVCLTNNLSFSQETNRVTVRRSP</sequence>
<organism evidence="4 5">
    <name type="scientific">Spirosoma rhododendri</name>
    <dbReference type="NCBI Taxonomy" id="2728024"/>
    <lineage>
        <taxon>Bacteria</taxon>
        <taxon>Pseudomonadati</taxon>
        <taxon>Bacteroidota</taxon>
        <taxon>Cytophagia</taxon>
        <taxon>Cytophagales</taxon>
        <taxon>Cytophagaceae</taxon>
        <taxon>Spirosoma</taxon>
    </lineage>
</organism>
<accession>A0A7L5DQD0</accession>
<feature type="domain" description="Protein FecR C-terminal" evidence="3">
    <location>
        <begin position="284"/>
        <end position="352"/>
    </location>
</feature>
<dbReference type="Proteomes" id="UP000501128">
    <property type="component" value="Chromosome"/>
</dbReference>
<feature type="domain" description="FecR protein" evidence="2">
    <location>
        <begin position="134"/>
        <end position="222"/>
    </location>
</feature>
<dbReference type="Gene3D" id="2.60.120.1440">
    <property type="match status" value="1"/>
</dbReference>
<evidence type="ECO:0000259" key="2">
    <source>
        <dbReference type="Pfam" id="PF04773"/>
    </source>
</evidence>
<keyword evidence="1" id="KW-1133">Transmembrane helix</keyword>
<dbReference type="Gene3D" id="3.55.50.30">
    <property type="match status" value="1"/>
</dbReference>
<dbReference type="InterPro" id="IPR032508">
    <property type="entry name" value="FecR_C"/>
</dbReference>
<dbReference type="InterPro" id="IPR012373">
    <property type="entry name" value="Ferrdict_sens_TM"/>
</dbReference>
<dbReference type="RefSeq" id="WP_169551744.1">
    <property type="nucleotide sequence ID" value="NZ_CP051677.1"/>
</dbReference>
<dbReference type="PANTHER" id="PTHR30273:SF2">
    <property type="entry name" value="PROTEIN FECR"/>
    <property type="match status" value="1"/>
</dbReference>
<dbReference type="InterPro" id="IPR006860">
    <property type="entry name" value="FecR"/>
</dbReference>
<dbReference type="GO" id="GO:0016989">
    <property type="term" value="F:sigma factor antagonist activity"/>
    <property type="evidence" value="ECO:0007669"/>
    <property type="project" value="TreeGrafter"/>
</dbReference>
<dbReference type="KEGG" id="srho:HH216_16170"/>
<reference evidence="4 5" key="1">
    <citation type="submission" date="2020-04" db="EMBL/GenBank/DDBJ databases">
        <title>Genome sequencing of novel species.</title>
        <authorList>
            <person name="Heo J."/>
            <person name="Kim S.-J."/>
            <person name="Kim J.-S."/>
            <person name="Hong S.-B."/>
            <person name="Kwon S.-W."/>
        </authorList>
    </citation>
    <scope>NUCLEOTIDE SEQUENCE [LARGE SCALE GENOMIC DNA]</scope>
    <source>
        <strain evidence="4 5">CJU-R4</strain>
    </source>
</reference>